<evidence type="ECO:0000313" key="7">
    <source>
        <dbReference type="Proteomes" id="UP000501726"/>
    </source>
</evidence>
<dbReference type="PANTHER" id="PTHR36504:SF1">
    <property type="entry name" value="LIPOPOLYSACCHARIDE EXPORT SYSTEM PROTEIN LPTA"/>
    <property type="match status" value="1"/>
</dbReference>
<keyword evidence="3 4" id="KW-0574">Periplasm</keyword>
<dbReference type="EMBL" id="AP021889">
    <property type="protein sequence ID" value="BBP45295.1"/>
    <property type="molecule type" value="Genomic_DNA"/>
</dbReference>
<accession>A0A6F8PT52</accession>
<dbReference type="AlphaFoldDB" id="A0A6F8PT52"/>
<protein>
    <recommendedName>
        <fullName evidence="4">Lipopolysaccharide export system protein LptA</fullName>
    </recommendedName>
</protein>
<dbReference type="PANTHER" id="PTHR36504">
    <property type="entry name" value="LIPOPOLYSACCHARIDE EXPORT SYSTEM PROTEIN LPTA"/>
    <property type="match status" value="1"/>
</dbReference>
<dbReference type="GO" id="GO:0001530">
    <property type="term" value="F:lipopolysaccharide binding"/>
    <property type="evidence" value="ECO:0007669"/>
    <property type="project" value="InterPro"/>
</dbReference>
<evidence type="ECO:0000313" key="6">
    <source>
        <dbReference type="EMBL" id="BBP45295.1"/>
    </source>
</evidence>
<reference evidence="7" key="1">
    <citation type="submission" date="2019-11" db="EMBL/GenBank/DDBJ databases">
        <title>Isolation and characterization of two novel species in the genus Thiomicrorhabdus.</title>
        <authorList>
            <person name="Mochizuki J."/>
            <person name="Kojima H."/>
            <person name="Fukui M."/>
        </authorList>
    </citation>
    <scope>NUCLEOTIDE SEQUENCE [LARGE SCALE GENOMIC DNA]</scope>
    <source>
        <strain evidence="7">aks77</strain>
    </source>
</reference>
<dbReference type="Gene3D" id="2.60.450.10">
    <property type="entry name" value="Lipopolysaccharide (LPS) transport protein A like domain"/>
    <property type="match status" value="1"/>
</dbReference>
<dbReference type="GO" id="GO:0017089">
    <property type="term" value="F:glycolipid transfer activity"/>
    <property type="evidence" value="ECO:0007669"/>
    <property type="project" value="TreeGrafter"/>
</dbReference>
<dbReference type="GO" id="GO:0009279">
    <property type="term" value="C:cell outer membrane"/>
    <property type="evidence" value="ECO:0007669"/>
    <property type="project" value="TreeGrafter"/>
</dbReference>
<feature type="domain" description="Organic solvent tolerance-like N-terminal" evidence="5">
    <location>
        <begin position="47"/>
        <end position="157"/>
    </location>
</feature>
<gene>
    <name evidence="4" type="primary">lptA</name>
    <name evidence="6" type="ORF">THMIRHAS_06680</name>
</gene>
<dbReference type="Pfam" id="PF03968">
    <property type="entry name" value="LptD_N"/>
    <property type="match status" value="1"/>
</dbReference>
<keyword evidence="1 4" id="KW-0813">Transport</keyword>
<dbReference type="GO" id="GO:0030288">
    <property type="term" value="C:outer membrane-bounded periplasmic space"/>
    <property type="evidence" value="ECO:0007669"/>
    <property type="project" value="TreeGrafter"/>
</dbReference>
<dbReference type="NCBIfam" id="TIGR03002">
    <property type="entry name" value="outer_YhbN_LptA"/>
    <property type="match status" value="1"/>
</dbReference>
<dbReference type="RefSeq" id="WP_173270890.1">
    <property type="nucleotide sequence ID" value="NZ_AP021889.1"/>
</dbReference>
<dbReference type="GO" id="GO:0043165">
    <property type="term" value="P:Gram-negative-bacterium-type cell outer membrane assembly"/>
    <property type="evidence" value="ECO:0007669"/>
    <property type="project" value="UniProtKB-UniRule"/>
</dbReference>
<evidence type="ECO:0000259" key="5">
    <source>
        <dbReference type="Pfam" id="PF03968"/>
    </source>
</evidence>
<name>A0A6F8PT52_9GAMM</name>
<proteinExistence type="inferred from homology"/>
<dbReference type="InterPro" id="IPR005653">
    <property type="entry name" value="OstA-like_N"/>
</dbReference>
<evidence type="ECO:0000256" key="3">
    <source>
        <dbReference type="ARBA" id="ARBA00022764"/>
    </source>
</evidence>
<comment type="subunit">
    <text evidence="4">Component of the lipopolysaccharide transport and assembly complex.</text>
</comment>
<keyword evidence="7" id="KW-1185">Reference proteome</keyword>
<dbReference type="InterPro" id="IPR052037">
    <property type="entry name" value="LPS_export_LptA"/>
</dbReference>
<dbReference type="HAMAP" id="MF_01914">
    <property type="entry name" value="LPS_assembly_LptA"/>
    <property type="match status" value="1"/>
</dbReference>
<comment type="subcellular location">
    <subcellularLocation>
        <location evidence="4">Periplasm</location>
    </subcellularLocation>
</comment>
<dbReference type="KEGG" id="tse:THMIRHAS_06680"/>
<dbReference type="GO" id="GO:0015920">
    <property type="term" value="P:lipopolysaccharide transport"/>
    <property type="evidence" value="ECO:0007669"/>
    <property type="project" value="UniProtKB-UniRule"/>
</dbReference>
<evidence type="ECO:0000256" key="1">
    <source>
        <dbReference type="ARBA" id="ARBA00022448"/>
    </source>
</evidence>
<evidence type="ECO:0000256" key="4">
    <source>
        <dbReference type="HAMAP-Rule" id="MF_01914"/>
    </source>
</evidence>
<comment type="function">
    <text evidence="4">Involved in the assembly of lipopolysaccharide (LPS). Required for the translocation of LPS from the inner membrane to the outer membrane. May form a bridge between the inner membrane and the outer membrane, via interactions with LptC and LptD, thereby facilitating LPS transfer across the periplasm.</text>
</comment>
<dbReference type="Proteomes" id="UP000501726">
    <property type="component" value="Chromosome"/>
</dbReference>
<organism evidence="6 7">
    <name type="scientific">Thiosulfatimonas sediminis</name>
    <dbReference type="NCBI Taxonomy" id="2675054"/>
    <lineage>
        <taxon>Bacteria</taxon>
        <taxon>Pseudomonadati</taxon>
        <taxon>Pseudomonadota</taxon>
        <taxon>Gammaproteobacteria</taxon>
        <taxon>Thiotrichales</taxon>
        <taxon>Piscirickettsiaceae</taxon>
        <taxon>Thiosulfatimonas</taxon>
    </lineage>
</organism>
<sequence length="182" mass="19993">MTLALPFLSTVVINKLTLGTLLLCVLVFSLPAISAERNLEKNDAISIKADQLLVQEKQGISRYQGNVEVQQGALQLAGDQIEITHPNNQLQKIEISGNPATFERIDPQTKTLTKGQAKTIRYVSKTDTLTFIGDAQVAEDGKHKISGAKLVYDLQQQTLQAESDAQNKERVEVILIPNTQTP</sequence>
<comment type="similarity">
    <text evidence="4">Belongs to the LptA family.</text>
</comment>
<evidence type="ECO:0000256" key="2">
    <source>
        <dbReference type="ARBA" id="ARBA00022729"/>
    </source>
</evidence>
<keyword evidence="2" id="KW-0732">Signal</keyword>
<dbReference type="InterPro" id="IPR014340">
    <property type="entry name" value="LptA"/>
</dbReference>